<evidence type="ECO:0000256" key="1">
    <source>
        <dbReference type="ARBA" id="ARBA00001947"/>
    </source>
</evidence>
<dbReference type="Gene3D" id="3.30.70.360">
    <property type="match status" value="1"/>
</dbReference>
<dbReference type="SUPFAM" id="SSF53187">
    <property type="entry name" value="Zn-dependent exopeptidases"/>
    <property type="match status" value="1"/>
</dbReference>
<dbReference type="Proteomes" id="UP000308528">
    <property type="component" value="Unassembled WGS sequence"/>
</dbReference>
<keyword evidence="2" id="KW-0479">Metal-binding</keyword>
<evidence type="ECO:0000313" key="8">
    <source>
        <dbReference type="Proteomes" id="UP000308528"/>
    </source>
</evidence>
<accession>A0A4S4NK14</accession>
<proteinExistence type="predicted"/>
<evidence type="ECO:0000256" key="5">
    <source>
        <dbReference type="ARBA" id="ARBA00023285"/>
    </source>
</evidence>
<dbReference type="InterPro" id="IPR011650">
    <property type="entry name" value="Peptidase_M20_dimer"/>
</dbReference>
<dbReference type="GO" id="GO:0008777">
    <property type="term" value="F:acetylornithine deacetylase activity"/>
    <property type="evidence" value="ECO:0007669"/>
    <property type="project" value="TreeGrafter"/>
</dbReference>
<dbReference type="PANTHER" id="PTHR43808">
    <property type="entry name" value="ACETYLORNITHINE DEACETYLASE"/>
    <property type="match status" value="1"/>
</dbReference>
<keyword evidence="3 7" id="KW-0378">Hydrolase</keyword>
<dbReference type="InterPro" id="IPR050072">
    <property type="entry name" value="Peptidase_M20A"/>
</dbReference>
<dbReference type="GO" id="GO:0046872">
    <property type="term" value="F:metal ion binding"/>
    <property type="evidence" value="ECO:0007669"/>
    <property type="project" value="UniProtKB-KW"/>
</dbReference>
<keyword evidence="4" id="KW-0862">Zinc</keyword>
<dbReference type="RefSeq" id="WP_136460100.1">
    <property type="nucleotide sequence ID" value="NZ_SRSF01000008.1"/>
</dbReference>
<evidence type="ECO:0000256" key="2">
    <source>
        <dbReference type="ARBA" id="ARBA00022723"/>
    </source>
</evidence>
<evidence type="ECO:0000256" key="4">
    <source>
        <dbReference type="ARBA" id="ARBA00022833"/>
    </source>
</evidence>
<dbReference type="Pfam" id="PF01546">
    <property type="entry name" value="Peptidase_M20"/>
    <property type="match status" value="1"/>
</dbReference>
<dbReference type="SUPFAM" id="SSF55031">
    <property type="entry name" value="Bacterial exopeptidase dimerisation domain"/>
    <property type="match status" value="1"/>
</dbReference>
<dbReference type="GO" id="GO:0006526">
    <property type="term" value="P:L-arginine biosynthetic process"/>
    <property type="evidence" value="ECO:0007669"/>
    <property type="project" value="TreeGrafter"/>
</dbReference>
<reference evidence="7 8" key="1">
    <citation type="submission" date="2019-04" db="EMBL/GenBank/DDBJ databases">
        <title>Lewinella litorea sp. nov., isolated from a marine sand.</title>
        <authorList>
            <person name="Yoon J.-H."/>
        </authorList>
    </citation>
    <scope>NUCLEOTIDE SEQUENCE [LARGE SCALE GENOMIC DNA]</scope>
    <source>
        <strain evidence="7 8">HSMS-39</strain>
    </source>
</reference>
<dbReference type="PANTHER" id="PTHR43808:SF31">
    <property type="entry name" value="N-ACETYL-L-CITRULLINE DEACETYLASE"/>
    <property type="match status" value="1"/>
</dbReference>
<dbReference type="AlphaFoldDB" id="A0A4S4NK14"/>
<feature type="domain" description="Peptidase M20 dimerisation" evidence="6">
    <location>
        <begin position="166"/>
        <end position="264"/>
    </location>
</feature>
<comment type="cofactor">
    <cofactor evidence="1">
        <name>Zn(2+)</name>
        <dbReference type="ChEBI" id="CHEBI:29105"/>
    </cofactor>
</comment>
<dbReference type="Pfam" id="PF07687">
    <property type="entry name" value="M20_dimer"/>
    <property type="match status" value="1"/>
</dbReference>
<name>A0A4S4NK14_9BACT</name>
<dbReference type="Gene3D" id="3.40.630.10">
    <property type="entry name" value="Zn peptidases"/>
    <property type="match status" value="1"/>
</dbReference>
<sequence>MPPTEEYLKLLQQLIATPSLSREEKATAAIIEGFLRERGIEARRHRNNVWAVSRNWHSDRPTVLLNSHHDTVKPAPGYTRDPHDPAIVEGKLYGLGSNDAGGALVGLIAAFVQLENDPNLPVNLVLAATAEEEISGPDGIAALLPQLPPIDCGIVGEPTLLDLAVAERGLVVIDGETIGKSGHAARQEGTNALYRAIDDIAAIRNYSFTRPSERLGPTSATVTVISAGTQHNVVPDRCNFVVDLRVNEAYTNEEAVAELQAVCRFAQLKPRSLRLQSSRIADDHFLLRAARRARPGAQDYGSPTLSDQALMPFPTLKIGPGDSARSHTADEFIHVAEVAEGIRVYRELILNC</sequence>
<evidence type="ECO:0000313" key="7">
    <source>
        <dbReference type="EMBL" id="THH36480.1"/>
    </source>
</evidence>
<dbReference type="InterPro" id="IPR002933">
    <property type="entry name" value="Peptidase_M20"/>
</dbReference>
<dbReference type="EMBL" id="SRSF01000008">
    <property type="protein sequence ID" value="THH36480.1"/>
    <property type="molecule type" value="Genomic_DNA"/>
</dbReference>
<dbReference type="OrthoDB" id="9792335at2"/>
<dbReference type="InterPro" id="IPR001261">
    <property type="entry name" value="ArgE/DapE_CS"/>
</dbReference>
<evidence type="ECO:0000259" key="6">
    <source>
        <dbReference type="Pfam" id="PF07687"/>
    </source>
</evidence>
<comment type="caution">
    <text evidence="7">The sequence shown here is derived from an EMBL/GenBank/DDBJ whole genome shotgun (WGS) entry which is preliminary data.</text>
</comment>
<dbReference type="InterPro" id="IPR036264">
    <property type="entry name" value="Bact_exopeptidase_dim_dom"/>
</dbReference>
<keyword evidence="5" id="KW-0170">Cobalt</keyword>
<evidence type="ECO:0000256" key="3">
    <source>
        <dbReference type="ARBA" id="ARBA00022801"/>
    </source>
</evidence>
<organism evidence="7 8">
    <name type="scientific">Neolewinella litorea</name>
    <dbReference type="NCBI Taxonomy" id="2562452"/>
    <lineage>
        <taxon>Bacteria</taxon>
        <taxon>Pseudomonadati</taxon>
        <taxon>Bacteroidota</taxon>
        <taxon>Saprospiria</taxon>
        <taxon>Saprospirales</taxon>
        <taxon>Lewinellaceae</taxon>
        <taxon>Neolewinella</taxon>
    </lineage>
</organism>
<gene>
    <name evidence="7" type="ORF">E4021_14530</name>
</gene>
<dbReference type="CDD" id="cd05651">
    <property type="entry name" value="M20_ArgE_DapE-like"/>
    <property type="match status" value="1"/>
</dbReference>
<keyword evidence="8" id="KW-1185">Reference proteome</keyword>
<dbReference type="PROSITE" id="PS00758">
    <property type="entry name" value="ARGE_DAPE_CPG2_1"/>
    <property type="match status" value="1"/>
</dbReference>
<protein>
    <submittedName>
        <fullName evidence="7">M20/M25/M40 family metallo-hydrolase</fullName>
    </submittedName>
</protein>